<dbReference type="GO" id="GO:0005634">
    <property type="term" value="C:nucleus"/>
    <property type="evidence" value="ECO:0007669"/>
    <property type="project" value="TreeGrafter"/>
</dbReference>
<sequence length="462" mass="48480">MAAINGTSPAISVYAELLPHIRRLSLAVSLPSAADSTTDVTLLHDATGPRLRVRHAGAQVLASLPARAVVPGGGGAVRLPLVLGRTEASWRVAVAADGGADHGGQAGAAAVPWESGEVAASGGVMRCRSCGHEIVVAAGPGEDASSGSGEGRKGVSEWLDLPSENWAEMMEFWHCHKPGDHDHGGHGHDGQEARLASSRGYGANSAIAARRGVGLVDVMTVLLAEEDCEGLTFSWTDFQSGSGTVASLEDAGPAVSAAPPSVRKILNVFCSACESRLGYFDFRTAAVTLFKWQILLSAADLTTSNGSPSSPHLRPPTISHFLAATIAAVLARSGSSKTLLMPILDGPVPLTAGRNPRVMVPHVWLLNGNIRYTYASSEAAGKQLPEPDGAVPAVKVLWRMVSTDEAERMLESLTGEAQEVGLPQEAIDDVVRVLEASNALLPRGERVFRGEWKVGLLERWET</sequence>
<gene>
    <name evidence="1" type="ORF">NKR23_g8839</name>
</gene>
<dbReference type="PANTHER" id="PTHR31531">
    <property type="entry name" value="E3 UBIQUITIN-PROTEIN LIGASE E3D FAMILY MEMBER"/>
    <property type="match status" value="1"/>
</dbReference>
<dbReference type="GO" id="GO:0043161">
    <property type="term" value="P:proteasome-mediated ubiquitin-dependent protein catabolic process"/>
    <property type="evidence" value="ECO:0007669"/>
    <property type="project" value="TreeGrafter"/>
</dbReference>
<dbReference type="GO" id="GO:0006513">
    <property type="term" value="P:protein monoubiquitination"/>
    <property type="evidence" value="ECO:0007669"/>
    <property type="project" value="TreeGrafter"/>
</dbReference>
<dbReference type="GO" id="GO:0000151">
    <property type="term" value="C:ubiquitin ligase complex"/>
    <property type="evidence" value="ECO:0007669"/>
    <property type="project" value="TreeGrafter"/>
</dbReference>
<organism evidence="1 2">
    <name type="scientific">Pleurostoma richardsiae</name>
    <dbReference type="NCBI Taxonomy" id="41990"/>
    <lineage>
        <taxon>Eukaryota</taxon>
        <taxon>Fungi</taxon>
        <taxon>Dikarya</taxon>
        <taxon>Ascomycota</taxon>
        <taxon>Pezizomycotina</taxon>
        <taxon>Sordariomycetes</taxon>
        <taxon>Sordariomycetidae</taxon>
        <taxon>Calosphaeriales</taxon>
        <taxon>Pleurostomataceae</taxon>
        <taxon>Pleurostoma</taxon>
    </lineage>
</organism>
<comment type="caution">
    <text evidence="1">The sequence shown here is derived from an EMBL/GenBank/DDBJ whole genome shotgun (WGS) entry which is preliminary data.</text>
</comment>
<proteinExistence type="predicted"/>
<dbReference type="InterPro" id="IPR019193">
    <property type="entry name" value="UBQ-conj_enz_E2-bd_prot"/>
</dbReference>
<dbReference type="Proteomes" id="UP001174694">
    <property type="component" value="Unassembled WGS sequence"/>
</dbReference>
<dbReference type="GO" id="GO:0000209">
    <property type="term" value="P:protein polyubiquitination"/>
    <property type="evidence" value="ECO:0007669"/>
    <property type="project" value="TreeGrafter"/>
</dbReference>
<accession>A0AA38VF90</accession>
<evidence type="ECO:0000313" key="2">
    <source>
        <dbReference type="Proteomes" id="UP001174694"/>
    </source>
</evidence>
<dbReference type="AlphaFoldDB" id="A0AA38VF90"/>
<dbReference type="PANTHER" id="PTHR31531:SF2">
    <property type="entry name" value="E3 UBIQUITIN-PROTEIN LIGASE E3D"/>
    <property type="match status" value="1"/>
</dbReference>
<evidence type="ECO:0000313" key="1">
    <source>
        <dbReference type="EMBL" id="KAJ9137851.1"/>
    </source>
</evidence>
<keyword evidence="2" id="KW-1185">Reference proteome</keyword>
<name>A0AA38VF90_9PEZI</name>
<dbReference type="GO" id="GO:0061630">
    <property type="term" value="F:ubiquitin protein ligase activity"/>
    <property type="evidence" value="ECO:0007669"/>
    <property type="project" value="TreeGrafter"/>
</dbReference>
<dbReference type="GO" id="GO:0051865">
    <property type="term" value="P:protein autoubiquitination"/>
    <property type="evidence" value="ECO:0007669"/>
    <property type="project" value="TreeGrafter"/>
</dbReference>
<dbReference type="Pfam" id="PF09814">
    <property type="entry name" value="HECT_2"/>
    <property type="match status" value="1"/>
</dbReference>
<protein>
    <submittedName>
        <fullName evidence="1">HECT-like ubiquitin conjugating enzyme-binding domain containing protein</fullName>
    </submittedName>
</protein>
<dbReference type="GO" id="GO:0005829">
    <property type="term" value="C:cytosol"/>
    <property type="evidence" value="ECO:0007669"/>
    <property type="project" value="TreeGrafter"/>
</dbReference>
<reference evidence="1" key="1">
    <citation type="submission" date="2022-07" db="EMBL/GenBank/DDBJ databases">
        <title>Fungi with potential for degradation of polypropylene.</title>
        <authorList>
            <person name="Gostincar C."/>
        </authorList>
    </citation>
    <scope>NUCLEOTIDE SEQUENCE</scope>
    <source>
        <strain evidence="1">EXF-13308</strain>
    </source>
</reference>
<dbReference type="EMBL" id="JANBVO010000032">
    <property type="protein sequence ID" value="KAJ9137851.1"/>
    <property type="molecule type" value="Genomic_DNA"/>
</dbReference>
<dbReference type="GO" id="GO:0031624">
    <property type="term" value="F:ubiquitin conjugating enzyme binding"/>
    <property type="evidence" value="ECO:0007669"/>
    <property type="project" value="TreeGrafter"/>
</dbReference>
<dbReference type="GO" id="GO:0030332">
    <property type="term" value="F:cyclin binding"/>
    <property type="evidence" value="ECO:0007669"/>
    <property type="project" value="TreeGrafter"/>
</dbReference>